<proteinExistence type="predicted"/>
<dbReference type="AlphaFoldDB" id="A0A2P8G0A9"/>
<dbReference type="RefSeq" id="WP_229211032.1">
    <property type="nucleotide sequence ID" value="NZ_PYAS01000008.1"/>
</dbReference>
<keyword evidence="1" id="KW-1133">Transmembrane helix</keyword>
<keyword evidence="4" id="KW-1185">Reference proteome</keyword>
<evidence type="ECO:0000313" key="4">
    <source>
        <dbReference type="Proteomes" id="UP000241964"/>
    </source>
</evidence>
<sequence length="327" mass="37595">MLETSFGLIFFLKKPKPELAGGMRYVYCRVTVNGIPKDISTKRIWHPSKWSVSAGRATGNKEDTKTLNAYLDTLTSKIYEAKRSLIEANKEITSEAIKNLLLGRTEGGKTILPIFREHNDQIAALIGADFAPGTLERYETCMKHTRDFIKWKYQADDFEIRKLDYEFISQYEYGHEIDDWSALFLTETQEHFQSLEIKVGKSIAAIDRAALELKGRKRFLQFQDRGQALFYGMGVSAPYSIAGIVISVLFYVLIRHGQQYVERQRILDEYQNAPAYRQIMEQGKIVEYDKMLYLQLTPLPKKGKVQIGEHYVYDSHGKRVLVPLGAE</sequence>
<comment type="caution">
    <text evidence="3">The sequence shown here is derived from an EMBL/GenBank/DDBJ whole genome shotgun (WGS) entry which is preliminary data.</text>
</comment>
<reference evidence="3 4" key="1">
    <citation type="submission" date="2018-03" db="EMBL/GenBank/DDBJ databases">
        <title>Genomic Encyclopedia of Archaeal and Bacterial Type Strains, Phase II (KMG-II): from individual species to whole genera.</title>
        <authorList>
            <person name="Goeker M."/>
        </authorList>
    </citation>
    <scope>NUCLEOTIDE SEQUENCE [LARGE SCALE GENOMIC DNA]</scope>
    <source>
        <strain evidence="3 4">DSM 29057</strain>
    </source>
</reference>
<feature type="domain" description="Arm DNA-binding" evidence="2">
    <location>
        <begin position="21"/>
        <end position="98"/>
    </location>
</feature>
<keyword evidence="1" id="KW-0812">Transmembrane</keyword>
<evidence type="ECO:0000256" key="1">
    <source>
        <dbReference type="SAM" id="Phobius"/>
    </source>
</evidence>
<evidence type="ECO:0000259" key="2">
    <source>
        <dbReference type="Pfam" id="PF17293"/>
    </source>
</evidence>
<feature type="transmembrane region" description="Helical" evidence="1">
    <location>
        <begin position="228"/>
        <end position="254"/>
    </location>
</feature>
<evidence type="ECO:0000313" key="3">
    <source>
        <dbReference type="EMBL" id="PSL27408.1"/>
    </source>
</evidence>
<protein>
    <submittedName>
        <fullName evidence="3">Integrase-like protein</fullName>
    </submittedName>
</protein>
<dbReference type="InterPro" id="IPR035386">
    <property type="entry name" value="Arm-DNA-bind_5"/>
</dbReference>
<name>A0A2P8G0A9_9BACT</name>
<dbReference type="Proteomes" id="UP000241964">
    <property type="component" value="Unassembled WGS sequence"/>
</dbReference>
<organism evidence="3 4">
    <name type="scientific">Dyadobacter jiangsuensis</name>
    <dbReference type="NCBI Taxonomy" id="1591085"/>
    <lineage>
        <taxon>Bacteria</taxon>
        <taxon>Pseudomonadati</taxon>
        <taxon>Bacteroidota</taxon>
        <taxon>Cytophagia</taxon>
        <taxon>Cytophagales</taxon>
        <taxon>Spirosomataceae</taxon>
        <taxon>Dyadobacter</taxon>
    </lineage>
</organism>
<dbReference type="EMBL" id="PYAS01000008">
    <property type="protein sequence ID" value="PSL27408.1"/>
    <property type="molecule type" value="Genomic_DNA"/>
</dbReference>
<keyword evidence="1" id="KW-0472">Membrane</keyword>
<dbReference type="Pfam" id="PF17293">
    <property type="entry name" value="Arm-DNA-bind_5"/>
    <property type="match status" value="1"/>
</dbReference>
<gene>
    <name evidence="3" type="ORF">CLV60_108266</name>
</gene>
<accession>A0A2P8G0A9</accession>